<accession>A0A0D3HMX3</accession>
<proteinExistence type="predicted"/>
<dbReference type="AlphaFoldDB" id="A0A0D3HMX3"/>
<dbReference type="PaxDb" id="65489-OBART11G16650.1"/>
<reference evidence="1" key="1">
    <citation type="journal article" date="2009" name="Rice">
        <title>De Novo Next Generation Sequencing of Plant Genomes.</title>
        <authorList>
            <person name="Rounsley S."/>
            <person name="Marri P.R."/>
            <person name="Yu Y."/>
            <person name="He R."/>
            <person name="Sisneros N."/>
            <person name="Goicoechea J.L."/>
            <person name="Lee S.J."/>
            <person name="Angelova A."/>
            <person name="Kudrna D."/>
            <person name="Luo M."/>
            <person name="Affourtit J."/>
            <person name="Desany B."/>
            <person name="Knight J."/>
            <person name="Niazi F."/>
            <person name="Egholm M."/>
            <person name="Wing R.A."/>
        </authorList>
    </citation>
    <scope>NUCLEOTIDE SEQUENCE [LARGE SCALE GENOMIC DNA]</scope>
    <source>
        <strain evidence="1">cv. IRGC 105608</strain>
    </source>
</reference>
<dbReference type="Gramene" id="OBART11G16650.1">
    <property type="protein sequence ID" value="OBART11G16650.1"/>
    <property type="gene ID" value="OBART11G16650"/>
</dbReference>
<dbReference type="EnsemblPlants" id="OBART11G16650.1">
    <property type="protein sequence ID" value="OBART11G16650.1"/>
    <property type="gene ID" value="OBART11G16650"/>
</dbReference>
<evidence type="ECO:0000313" key="1">
    <source>
        <dbReference type="EnsemblPlants" id="OBART11G16650.1"/>
    </source>
</evidence>
<dbReference type="Proteomes" id="UP000026960">
    <property type="component" value="Chromosome 11"/>
</dbReference>
<evidence type="ECO:0000313" key="2">
    <source>
        <dbReference type="Proteomes" id="UP000026960"/>
    </source>
</evidence>
<organism evidence="1">
    <name type="scientific">Oryza barthii</name>
    <dbReference type="NCBI Taxonomy" id="65489"/>
    <lineage>
        <taxon>Eukaryota</taxon>
        <taxon>Viridiplantae</taxon>
        <taxon>Streptophyta</taxon>
        <taxon>Embryophyta</taxon>
        <taxon>Tracheophyta</taxon>
        <taxon>Spermatophyta</taxon>
        <taxon>Magnoliopsida</taxon>
        <taxon>Liliopsida</taxon>
        <taxon>Poales</taxon>
        <taxon>Poaceae</taxon>
        <taxon>BOP clade</taxon>
        <taxon>Oryzoideae</taxon>
        <taxon>Oryzeae</taxon>
        <taxon>Oryzinae</taxon>
        <taxon>Oryza</taxon>
    </lineage>
</organism>
<keyword evidence="2" id="KW-1185">Reference proteome</keyword>
<dbReference type="HOGENOM" id="CLU_1392114_0_0_1"/>
<reference evidence="1" key="2">
    <citation type="submission" date="2015-03" db="UniProtKB">
        <authorList>
            <consortium name="EnsemblPlants"/>
        </authorList>
    </citation>
    <scope>IDENTIFICATION</scope>
</reference>
<sequence length="196" mass="20426">MADAGCAEGGCDAYPATVKPLRWCGGNGGRTEATVMRPSCPLNTGSLVEAVTRVAPSGGVEACGELPFQAYVILRWRLAMATLDGRVRGRGDPFFSLTLSLSNPTMWTEMKRGGRDSSLMAGRRRGVGAVAVRRRGLVGGFAGSDMHSLAPESRTGESLAFGLAMATPAGAVFPLGRCCIFFPLSVGSSGENHVLS</sequence>
<dbReference type="STRING" id="65489.A0A0D3HMX3"/>
<protein>
    <submittedName>
        <fullName evidence="1">Uncharacterized protein</fullName>
    </submittedName>
</protein>
<name>A0A0D3HMX3_9ORYZ</name>